<evidence type="ECO:0000256" key="4">
    <source>
        <dbReference type="SAM" id="MobiDB-lite"/>
    </source>
</evidence>
<feature type="region of interest" description="Disordered" evidence="4">
    <location>
        <begin position="119"/>
        <end position="144"/>
    </location>
</feature>
<dbReference type="OrthoDB" id="5584477at2759"/>
<dbReference type="AlphaFoldDB" id="M1W1C9"/>
<evidence type="ECO:0000313" key="6">
    <source>
        <dbReference type="EMBL" id="CCE30831.1"/>
    </source>
</evidence>
<dbReference type="HOGENOM" id="CLU_005513_5_0_1"/>
<dbReference type="InterPro" id="IPR008266">
    <property type="entry name" value="Tyr_kinase_AS"/>
</dbReference>
<feature type="compositionally biased region" description="Basic and acidic residues" evidence="4">
    <location>
        <begin position="596"/>
        <end position="605"/>
    </location>
</feature>
<dbReference type="InterPro" id="IPR040976">
    <property type="entry name" value="Pkinase_fungal"/>
</dbReference>
<protein>
    <recommendedName>
        <fullName evidence="1">non-specific serine/threonine protein kinase</fullName>
        <ecNumber evidence="1">2.7.11.1</ecNumber>
    </recommendedName>
</protein>
<dbReference type="VEuPathDB" id="FungiDB:CPUR_04680"/>
<dbReference type="eggNOG" id="ENOG502S5WB">
    <property type="taxonomic scope" value="Eukaryota"/>
</dbReference>
<accession>M1W1C9</accession>
<dbReference type="PhylomeDB" id="M1W1C9"/>
<comment type="caution">
    <text evidence="6">The sequence shown here is derived from an EMBL/GenBank/DDBJ whole genome shotgun (WGS) entry which is preliminary data.</text>
</comment>
<comment type="catalytic activity">
    <reaction evidence="2">
        <text>L-threonyl-[protein] + ATP = O-phospho-L-threonyl-[protein] + ADP + H(+)</text>
        <dbReference type="Rhea" id="RHEA:46608"/>
        <dbReference type="Rhea" id="RHEA-COMP:11060"/>
        <dbReference type="Rhea" id="RHEA-COMP:11605"/>
        <dbReference type="ChEBI" id="CHEBI:15378"/>
        <dbReference type="ChEBI" id="CHEBI:30013"/>
        <dbReference type="ChEBI" id="CHEBI:30616"/>
        <dbReference type="ChEBI" id="CHEBI:61977"/>
        <dbReference type="ChEBI" id="CHEBI:456216"/>
        <dbReference type="EC" id="2.7.11.1"/>
    </reaction>
</comment>
<feature type="region of interest" description="Disordered" evidence="4">
    <location>
        <begin position="164"/>
        <end position="183"/>
    </location>
</feature>
<feature type="domain" description="Fungal-type protein kinase" evidence="5">
    <location>
        <begin position="301"/>
        <end position="730"/>
    </location>
</feature>
<evidence type="ECO:0000256" key="2">
    <source>
        <dbReference type="ARBA" id="ARBA00047899"/>
    </source>
</evidence>
<evidence type="ECO:0000256" key="3">
    <source>
        <dbReference type="ARBA" id="ARBA00048679"/>
    </source>
</evidence>
<dbReference type="Proteomes" id="UP000016801">
    <property type="component" value="Unassembled WGS sequence"/>
</dbReference>
<dbReference type="GO" id="GO:0004674">
    <property type="term" value="F:protein serine/threonine kinase activity"/>
    <property type="evidence" value="ECO:0007669"/>
    <property type="project" value="UniProtKB-EC"/>
</dbReference>
<dbReference type="PANTHER" id="PTHR38248">
    <property type="entry name" value="FUNK1 6"/>
    <property type="match status" value="1"/>
</dbReference>
<comment type="catalytic activity">
    <reaction evidence="3">
        <text>L-seryl-[protein] + ATP = O-phospho-L-seryl-[protein] + ADP + H(+)</text>
        <dbReference type="Rhea" id="RHEA:17989"/>
        <dbReference type="Rhea" id="RHEA-COMP:9863"/>
        <dbReference type="Rhea" id="RHEA-COMP:11604"/>
        <dbReference type="ChEBI" id="CHEBI:15378"/>
        <dbReference type="ChEBI" id="CHEBI:29999"/>
        <dbReference type="ChEBI" id="CHEBI:30616"/>
        <dbReference type="ChEBI" id="CHEBI:83421"/>
        <dbReference type="ChEBI" id="CHEBI:456216"/>
        <dbReference type="EC" id="2.7.11.1"/>
    </reaction>
</comment>
<dbReference type="PROSITE" id="PS00109">
    <property type="entry name" value="PROTEIN_KINASE_TYR"/>
    <property type="match status" value="1"/>
</dbReference>
<evidence type="ECO:0000313" key="7">
    <source>
        <dbReference type="Proteomes" id="UP000016801"/>
    </source>
</evidence>
<dbReference type="EMBL" id="CAGA01000025">
    <property type="protein sequence ID" value="CCE30831.1"/>
    <property type="molecule type" value="Genomic_DNA"/>
</dbReference>
<gene>
    <name evidence="6" type="ORF">CPUR_04680</name>
</gene>
<dbReference type="InterPro" id="IPR011009">
    <property type="entry name" value="Kinase-like_dom_sf"/>
</dbReference>
<dbReference type="PANTHER" id="PTHR38248:SF2">
    <property type="entry name" value="FUNK1 11"/>
    <property type="match status" value="1"/>
</dbReference>
<dbReference type="EC" id="2.7.11.1" evidence="1"/>
<dbReference type="Pfam" id="PF17667">
    <property type="entry name" value="Pkinase_fungal"/>
    <property type="match status" value="1"/>
</dbReference>
<sequence>MDPQHWHRTINPIAHGLDRFHSEARRLGVCDSADVDRVIEEDLRALAIELVFCLRIHAAEVIGGSVSDDVVTVFRAVVTDDIGDAAVRHLLKAAITKTDEKTLWDEVLTLAATLTATDDTVTRPPAPRSTETQDKGASAAQISTPRINVSEHQSLPVATVAPGCTMSNQSQSPSKCTTDYASSSSEHDDDVNLLLKNKLKGRLDIDTPGFLDAFFPSSDYQQKAERFLDRCKAGVVPAFHNGWDTWPDGVAEAEVVTWLKLVTDEVEEFSRASFASDVSHRRAILGMPRKPIGRSLATRELDVGFVSAADLERGPESLRSSCARMLARGELRRDPIADAAQETRLALARNAQDMLTAQGTRRFVLGFTLCGSLMRVWLFDRLGGIASEKININREPLQFIKVILGFLWMSEEDLGFDSSIKGPDPTLEIADGKKRCIDIERLDGSKECIVLDEEILRSPCIVGRATTCWKAHVKDDAETILVVKDSWQEVKPDEEGDMLLLATRKGVVNVARHYHHETVQIRGMNDDIHACVRRGLVKATASNSAQNNSQSFSRPPLERPRKRGTSTNPSASAEEEGSGLHPRKKICSSPPTDSATEPRIELPNESRNRVHRRVIVQDYGKAIYKASSRQAVLACLEGCIKGHQSLYEAGILHRDISINNLMINEETKQACPHFLIDLDHAIKIGPNVLPNERAKIGTRAFMAVELLKGREEHSFLHDLESFFWVLYWICIQYGKSGTDSRRSPRLDRWNYMDDLDLAAEKSTLLSSASEFKEEAERDFMPYYKPLLPYVNQLRQMLPYVVQLPGRIFKNSIPIKGPGPELYSQMINVLRQAQEDPEVRAE</sequence>
<evidence type="ECO:0000259" key="5">
    <source>
        <dbReference type="Pfam" id="PF17667"/>
    </source>
</evidence>
<feature type="region of interest" description="Disordered" evidence="4">
    <location>
        <begin position="540"/>
        <end position="605"/>
    </location>
</feature>
<dbReference type="STRING" id="1111077.M1W1C9"/>
<dbReference type="Gene3D" id="1.10.510.10">
    <property type="entry name" value="Transferase(Phosphotransferase) domain 1"/>
    <property type="match status" value="1"/>
</dbReference>
<proteinExistence type="predicted"/>
<evidence type="ECO:0000256" key="1">
    <source>
        <dbReference type="ARBA" id="ARBA00012513"/>
    </source>
</evidence>
<dbReference type="SUPFAM" id="SSF56112">
    <property type="entry name" value="Protein kinase-like (PK-like)"/>
    <property type="match status" value="1"/>
</dbReference>
<feature type="compositionally biased region" description="Polar residues" evidence="4">
    <location>
        <begin position="165"/>
        <end position="183"/>
    </location>
</feature>
<organism evidence="6 7">
    <name type="scientific">Claviceps purpurea (strain 20.1)</name>
    <name type="common">Ergot fungus</name>
    <name type="synonym">Sphacelia segetum</name>
    <dbReference type="NCBI Taxonomy" id="1111077"/>
    <lineage>
        <taxon>Eukaryota</taxon>
        <taxon>Fungi</taxon>
        <taxon>Dikarya</taxon>
        <taxon>Ascomycota</taxon>
        <taxon>Pezizomycotina</taxon>
        <taxon>Sordariomycetes</taxon>
        <taxon>Hypocreomycetidae</taxon>
        <taxon>Hypocreales</taxon>
        <taxon>Clavicipitaceae</taxon>
        <taxon>Claviceps</taxon>
    </lineage>
</organism>
<name>M1W1C9_CLAP2</name>
<feature type="compositionally biased region" description="Low complexity" evidence="4">
    <location>
        <begin position="541"/>
        <end position="551"/>
    </location>
</feature>
<keyword evidence="7" id="KW-1185">Reference proteome</keyword>
<reference evidence="6 7" key="1">
    <citation type="journal article" date="2013" name="PLoS Genet.">
        <title>Plant-symbiotic fungi as chemical engineers: Multi-genome analysis of the Clavicipitaceae reveals dynamics of alkaloid loci.</title>
        <authorList>
            <person name="Schardl C.L."/>
            <person name="Young C.A."/>
            <person name="Hesse U."/>
            <person name="Amyotte S.G."/>
            <person name="Andreeva K."/>
            <person name="Calie P.J."/>
            <person name="Fleetwood D.J."/>
            <person name="Haws D.C."/>
            <person name="Moore N."/>
            <person name="Oeser B."/>
            <person name="Panaccione D.G."/>
            <person name="Schweri K.K."/>
            <person name="Voisey C.R."/>
            <person name="Farman M.L."/>
            <person name="Jaromczyk J.W."/>
            <person name="Roe B.A."/>
            <person name="O'Sullivan D.M."/>
            <person name="Scott B."/>
            <person name="Tudzynski P."/>
            <person name="An Z."/>
            <person name="Arnaoudova E.G."/>
            <person name="Bullock C.T."/>
            <person name="Charlton N.D."/>
            <person name="Chen L."/>
            <person name="Cox M."/>
            <person name="Dinkins R.D."/>
            <person name="Florea S."/>
            <person name="Glenn A.E."/>
            <person name="Gordon A."/>
            <person name="Gueldener U."/>
            <person name="Harris D.R."/>
            <person name="Hollin W."/>
            <person name="Jaromczyk J."/>
            <person name="Johnson R.D."/>
            <person name="Khan A.K."/>
            <person name="Leistner E."/>
            <person name="Leuchtmann A."/>
            <person name="Li C."/>
            <person name="Liu J."/>
            <person name="Liu J."/>
            <person name="Liu M."/>
            <person name="Mace W."/>
            <person name="Machado C."/>
            <person name="Nagabhyru P."/>
            <person name="Pan J."/>
            <person name="Schmid J."/>
            <person name="Sugawara K."/>
            <person name="Steiner U."/>
            <person name="Takach J.E."/>
            <person name="Tanaka E."/>
            <person name="Webb J.S."/>
            <person name="Wilson E.V."/>
            <person name="Wiseman J.L."/>
            <person name="Yoshida R."/>
            <person name="Zeng Z."/>
        </authorList>
    </citation>
    <scope>NUCLEOTIDE SEQUENCE [LARGE SCALE GENOMIC DNA]</scope>
    <source>
        <strain evidence="6 7">20.1</strain>
    </source>
</reference>